<dbReference type="EC" id="1.4.3.16" evidence="4 10"/>
<dbReference type="GO" id="GO:0034628">
    <property type="term" value="P:'de novo' NAD+ biosynthetic process from L-aspartate"/>
    <property type="evidence" value="ECO:0007669"/>
    <property type="project" value="TreeGrafter"/>
</dbReference>
<evidence type="ECO:0000256" key="8">
    <source>
        <dbReference type="ARBA" id="ARBA00023002"/>
    </source>
</evidence>
<evidence type="ECO:0000256" key="11">
    <source>
        <dbReference type="RuleBase" id="RU362049"/>
    </source>
</evidence>
<evidence type="ECO:0000256" key="9">
    <source>
        <dbReference type="ARBA" id="ARBA00048305"/>
    </source>
</evidence>
<comment type="pathway">
    <text evidence="2 11">Cofactor biosynthesis; NAD(+) biosynthesis; iminoaspartate from L-aspartate (oxidase route): step 1/1.</text>
</comment>
<dbReference type="AlphaFoldDB" id="I3U722"/>
<dbReference type="Pfam" id="PF02910">
    <property type="entry name" value="Succ_DH_flav_C"/>
    <property type="match status" value="1"/>
</dbReference>
<dbReference type="Pfam" id="PF00890">
    <property type="entry name" value="FAD_binding_2"/>
    <property type="match status" value="1"/>
</dbReference>
<gene>
    <name evidence="15" type="ordered locus">TKWG_00460</name>
</gene>
<feature type="domain" description="FAD-dependent oxidoreductase 2 FAD-binding" evidence="13">
    <location>
        <begin position="9"/>
        <end position="400"/>
    </location>
</feature>
<dbReference type="InterPro" id="IPR003953">
    <property type="entry name" value="FAD-dep_OxRdtase_2_FAD-bd"/>
</dbReference>
<keyword evidence="6 11" id="KW-0662">Pyridine nucleotide biosynthesis</keyword>
<dbReference type="SUPFAM" id="SSF51905">
    <property type="entry name" value="FAD/NAD(P)-binding domain"/>
    <property type="match status" value="1"/>
</dbReference>
<organism evidence="15 16">
    <name type="scientific">Advenella kashmirensis (strain DSM 17095 / LMG 22695 / WT001)</name>
    <name type="common">Tetrathiobacter kashmirensis</name>
    <dbReference type="NCBI Taxonomy" id="1036672"/>
    <lineage>
        <taxon>Bacteria</taxon>
        <taxon>Pseudomonadati</taxon>
        <taxon>Pseudomonadota</taxon>
        <taxon>Betaproteobacteria</taxon>
        <taxon>Burkholderiales</taxon>
        <taxon>Alcaligenaceae</taxon>
    </lineage>
</organism>
<reference evidence="16" key="2">
    <citation type="journal article" date="2013" name="PLoS ONE">
        <title>Genome implosion elicits host-confinement in Alcaligenaceae: evidence from the comparative genomics of Tetrathiobacter kashmirensis, a pathogen in the making.</title>
        <authorList>
            <person name="Ghosh W."/>
            <person name="Alam M."/>
            <person name="Roy C."/>
            <person name="Pyne P."/>
            <person name="George A."/>
            <person name="Chakraborty R."/>
            <person name="Majumder S."/>
            <person name="Agarwal A."/>
            <person name="Chakraborty S."/>
            <person name="Majumdar S."/>
            <person name="Gupta S.K."/>
        </authorList>
    </citation>
    <scope>NUCLEOTIDE SEQUENCE [LARGE SCALE GENOMIC DNA]</scope>
    <source>
        <strain evidence="16">WT001</strain>
    </source>
</reference>
<comment type="similarity">
    <text evidence="3 11">Belongs to the FAD-dependent oxidoreductase 2 family. NadB subfamily.</text>
</comment>
<evidence type="ECO:0000256" key="10">
    <source>
        <dbReference type="NCBIfam" id="TIGR00551"/>
    </source>
</evidence>
<dbReference type="FunFam" id="3.90.700.10:FF:000002">
    <property type="entry name" value="L-aspartate oxidase"/>
    <property type="match status" value="1"/>
</dbReference>
<dbReference type="Gene3D" id="1.20.58.100">
    <property type="entry name" value="Fumarate reductase/succinate dehydrogenase flavoprotein-like, C-terminal domain"/>
    <property type="match status" value="1"/>
</dbReference>
<name>I3U722_ADVKW</name>
<dbReference type="Proteomes" id="UP000005267">
    <property type="component" value="Chromosome"/>
</dbReference>
<dbReference type="PRINTS" id="PR00368">
    <property type="entry name" value="FADPNR"/>
</dbReference>
<feature type="domain" description="Fumarate reductase/succinate dehydrogenase flavoprotein-like C-terminal" evidence="14">
    <location>
        <begin position="465"/>
        <end position="543"/>
    </location>
</feature>
<dbReference type="PANTHER" id="PTHR42716:SF2">
    <property type="entry name" value="L-ASPARTATE OXIDASE, CHLOROPLASTIC"/>
    <property type="match status" value="1"/>
</dbReference>
<evidence type="ECO:0000256" key="7">
    <source>
        <dbReference type="ARBA" id="ARBA00022827"/>
    </source>
</evidence>
<dbReference type="InterPro" id="IPR015939">
    <property type="entry name" value="Fum_Rdtase/Succ_DH_flav-like_C"/>
</dbReference>
<dbReference type="InterPro" id="IPR005288">
    <property type="entry name" value="NadB"/>
</dbReference>
<dbReference type="KEGG" id="aka:TKWG_00460"/>
<dbReference type="InterPro" id="IPR037099">
    <property type="entry name" value="Fum_R/Succ_DH_flav-like_C_sf"/>
</dbReference>
<dbReference type="InterPro" id="IPR036188">
    <property type="entry name" value="FAD/NAD-bd_sf"/>
</dbReference>
<dbReference type="EMBL" id="CP003555">
    <property type="protein sequence ID" value="AFK60810.1"/>
    <property type="molecule type" value="Genomic_DNA"/>
</dbReference>
<evidence type="ECO:0000259" key="14">
    <source>
        <dbReference type="Pfam" id="PF02910"/>
    </source>
</evidence>
<evidence type="ECO:0000256" key="12">
    <source>
        <dbReference type="SAM" id="MobiDB-lite"/>
    </source>
</evidence>
<dbReference type="GO" id="GO:0008734">
    <property type="term" value="F:L-aspartate oxidase activity"/>
    <property type="evidence" value="ECO:0007669"/>
    <property type="project" value="UniProtKB-UniRule"/>
</dbReference>
<evidence type="ECO:0000256" key="5">
    <source>
        <dbReference type="ARBA" id="ARBA00022630"/>
    </source>
</evidence>
<protein>
    <recommendedName>
        <fullName evidence="4 10">L-aspartate oxidase</fullName>
        <ecNumber evidence="4 10">1.4.3.16</ecNumber>
    </recommendedName>
</protein>
<dbReference type="HOGENOM" id="CLU_014312_3_0_4"/>
<proteinExistence type="inferred from homology"/>
<keyword evidence="8 11" id="KW-0560">Oxidoreductase</keyword>
<comment type="function">
    <text evidence="11">Catalyzes the oxidation of L-aspartate to iminoaspartate.</text>
</comment>
<keyword evidence="7 11" id="KW-0274">FAD</keyword>
<evidence type="ECO:0000313" key="16">
    <source>
        <dbReference type="Proteomes" id="UP000005267"/>
    </source>
</evidence>
<dbReference type="RefSeq" id="WP_014748901.1">
    <property type="nucleotide sequence ID" value="NC_017964.1"/>
</dbReference>
<dbReference type="UniPathway" id="UPA00253">
    <property type="reaction ID" value="UER00326"/>
</dbReference>
<accession>I3U722</accession>
<dbReference type="OrthoDB" id="9806724at2"/>
<reference evidence="15 16" key="1">
    <citation type="journal article" date="2011" name="J. Bacteriol.">
        <title>Whole-genome shotgun sequencing of the sulfur-oxidizing chemoautotroph Tetrathiobacter kashmirensis.</title>
        <authorList>
            <person name="Ghosh W."/>
            <person name="George A."/>
            <person name="Agarwal A."/>
            <person name="Raj P."/>
            <person name="Alam M."/>
            <person name="Pyne P."/>
            <person name="Das Gupta S.K."/>
        </authorList>
    </citation>
    <scope>NUCLEOTIDE SEQUENCE [LARGE SCALE GENOMIC DNA]</scope>
    <source>
        <strain evidence="15 16">WT001</strain>
    </source>
</reference>
<evidence type="ECO:0000256" key="4">
    <source>
        <dbReference type="ARBA" id="ARBA00012173"/>
    </source>
</evidence>
<keyword evidence="5 11" id="KW-0285">Flavoprotein</keyword>
<dbReference type="Gene3D" id="3.50.50.60">
    <property type="entry name" value="FAD/NAD(P)-binding domain"/>
    <property type="match status" value="1"/>
</dbReference>
<evidence type="ECO:0000256" key="1">
    <source>
        <dbReference type="ARBA" id="ARBA00001974"/>
    </source>
</evidence>
<evidence type="ECO:0000256" key="6">
    <source>
        <dbReference type="ARBA" id="ARBA00022642"/>
    </source>
</evidence>
<dbReference type="InterPro" id="IPR027477">
    <property type="entry name" value="Succ_DH/fumarate_Rdtase_cat_sf"/>
</dbReference>
<evidence type="ECO:0000256" key="3">
    <source>
        <dbReference type="ARBA" id="ARBA00008562"/>
    </source>
</evidence>
<dbReference type="Gene3D" id="3.90.700.10">
    <property type="entry name" value="Succinate dehydrogenase/fumarate reductase flavoprotein, catalytic domain"/>
    <property type="match status" value="1"/>
</dbReference>
<dbReference type="PANTHER" id="PTHR42716">
    <property type="entry name" value="L-ASPARTATE OXIDASE"/>
    <property type="match status" value="1"/>
</dbReference>
<evidence type="ECO:0000259" key="13">
    <source>
        <dbReference type="Pfam" id="PF00890"/>
    </source>
</evidence>
<dbReference type="GO" id="GO:0005737">
    <property type="term" value="C:cytoplasm"/>
    <property type="evidence" value="ECO:0007669"/>
    <property type="project" value="UniProtKB-SubCell"/>
</dbReference>
<evidence type="ECO:0000313" key="15">
    <source>
        <dbReference type="EMBL" id="AFK60810.1"/>
    </source>
</evidence>
<comment type="catalytic activity">
    <reaction evidence="9">
        <text>L-aspartate + O2 = iminosuccinate + H2O2</text>
        <dbReference type="Rhea" id="RHEA:25876"/>
        <dbReference type="ChEBI" id="CHEBI:15379"/>
        <dbReference type="ChEBI" id="CHEBI:16240"/>
        <dbReference type="ChEBI" id="CHEBI:29991"/>
        <dbReference type="ChEBI" id="CHEBI:77875"/>
        <dbReference type="EC" id="1.4.3.16"/>
    </reaction>
    <physiologicalReaction direction="left-to-right" evidence="9">
        <dbReference type="Rhea" id="RHEA:25877"/>
    </physiologicalReaction>
</comment>
<dbReference type="SUPFAM" id="SSF56425">
    <property type="entry name" value="Succinate dehydrogenase/fumarate reductase flavoprotein, catalytic domain"/>
    <property type="match status" value="1"/>
</dbReference>
<sequence>MKATTHDYDVLIIGGGLAGLSVALSLPGTMRIAIVSKLSLETTASSKAQGGIAAVLDADDHTDNHIRDTLIAGAGLCDMTSVSHIVQGAPAAIDWLRGHGVQFTLAGPNQLHLTREAGHSHRRIVHAADSTGLAITSVLQSQLRQLPNVDVFEHTVCVDALVTHALTTHELARQKFVSQEHADRSACRGIQALDTASGKALTLTARHTVLATGGLGQLFPYTTNPLTATGDGQAIAWRAGCRIANLEFIQFHPTALALPNTASFLISEAVRGEGGVLLNAGKRRFMPEYDSRAELAPRDIVARAIHAEISRQQGQPVWLDISHRPAGFIREHFPMIYQTCLDAGLDITRQAIPVAPAAHYSCGGIVTDLSGRTTVDYLYAVGEVADTGLHGANRLASNSLLECIVIGRNCAQAIIEQCSQAGSMQAATTTTQLADSGRPAIKGHPASLDETALPDEPTALPDATDIRQLMGENLGIIRTTPGIGHALEQLARWRKLLAQTPPQPWTPMRLDLHNRLDCAWLIATCAAQRKESRGLHALADSPQTPAEPAPSVIGWSEQHKPVRAESVTG</sequence>
<keyword evidence="16" id="KW-1185">Reference proteome</keyword>
<dbReference type="NCBIfam" id="TIGR00551">
    <property type="entry name" value="nadB"/>
    <property type="match status" value="1"/>
</dbReference>
<comment type="subcellular location">
    <subcellularLocation>
        <location evidence="11">Cytoplasm</location>
    </subcellularLocation>
</comment>
<evidence type="ECO:0000256" key="2">
    <source>
        <dbReference type="ARBA" id="ARBA00004950"/>
    </source>
</evidence>
<feature type="region of interest" description="Disordered" evidence="12">
    <location>
        <begin position="536"/>
        <end position="569"/>
    </location>
</feature>
<dbReference type="STRING" id="1036672.TKWG_00460"/>
<dbReference type="SUPFAM" id="SSF46977">
    <property type="entry name" value="Succinate dehydrogenase/fumarate reductase flavoprotein C-terminal domain"/>
    <property type="match status" value="1"/>
</dbReference>
<comment type="cofactor">
    <cofactor evidence="1 11">
        <name>FAD</name>
        <dbReference type="ChEBI" id="CHEBI:57692"/>
    </cofactor>
</comment>